<comment type="cofactor">
    <cofactor evidence="8">
        <name>thiamine diphosphate</name>
        <dbReference type="ChEBI" id="CHEBI:58937"/>
    </cofactor>
    <text evidence="8">Binds 1 thiamine pyrophosphate per subunit.</text>
</comment>
<dbReference type="GO" id="GO:0050660">
    <property type="term" value="F:flavin adenine dinucleotide binding"/>
    <property type="evidence" value="ECO:0007669"/>
    <property type="project" value="InterPro"/>
</dbReference>
<dbReference type="FunFam" id="3.40.50.970:FF:000007">
    <property type="entry name" value="Acetolactate synthase"/>
    <property type="match status" value="1"/>
</dbReference>
<keyword evidence="8" id="KW-0479">Metal-binding</keyword>
<keyword evidence="5 8" id="KW-0028">Amino-acid biosynthesis</keyword>
<dbReference type="InterPro" id="IPR012001">
    <property type="entry name" value="Thiamin_PyroP_enz_TPP-bd_dom"/>
</dbReference>
<comment type="pathway">
    <text evidence="2 8">Amino-acid biosynthesis; L-valine biosynthesis; L-valine from pyruvate: step 1/4.</text>
</comment>
<dbReference type="EMBL" id="CP026538">
    <property type="protein sequence ID" value="QAZ66599.1"/>
    <property type="molecule type" value="Genomic_DNA"/>
</dbReference>
<comment type="similarity">
    <text evidence="3 8">Belongs to the TPP enzyme family.</text>
</comment>
<dbReference type="NCBIfam" id="TIGR00118">
    <property type="entry name" value="acolac_lg"/>
    <property type="match status" value="1"/>
</dbReference>
<dbReference type="Pfam" id="PF02775">
    <property type="entry name" value="TPP_enzyme_C"/>
    <property type="match status" value="1"/>
</dbReference>
<dbReference type="GO" id="GO:0009099">
    <property type="term" value="P:L-valine biosynthetic process"/>
    <property type="evidence" value="ECO:0007669"/>
    <property type="project" value="UniProtKB-UniPathway"/>
</dbReference>
<evidence type="ECO:0000256" key="2">
    <source>
        <dbReference type="ARBA" id="ARBA00005025"/>
    </source>
</evidence>
<dbReference type="KEGG" id="dcb:C3Y92_04815"/>
<gene>
    <name evidence="12" type="primary">ilvB</name>
    <name evidence="12" type="ORF">C3Y92_04815</name>
</gene>
<dbReference type="Pfam" id="PF00205">
    <property type="entry name" value="TPP_enzyme_M"/>
    <property type="match status" value="1"/>
</dbReference>
<dbReference type="InterPro" id="IPR029035">
    <property type="entry name" value="DHS-like_NAD/FAD-binding_dom"/>
</dbReference>
<dbReference type="UniPathway" id="UPA00049">
    <property type="reaction ID" value="UER00059"/>
</dbReference>
<comment type="cofactor">
    <cofactor evidence="8">
        <name>Mg(2+)</name>
        <dbReference type="ChEBI" id="CHEBI:18420"/>
    </cofactor>
    <text evidence="8">Binds 1 Mg(2+) ion per subunit.</text>
</comment>
<comment type="pathway">
    <text evidence="1 8">Amino-acid biosynthesis; L-isoleucine biosynthesis; L-isoleucine from 2-oxobutanoate: step 1/4.</text>
</comment>
<dbReference type="GO" id="GO:0000287">
    <property type="term" value="F:magnesium ion binding"/>
    <property type="evidence" value="ECO:0007669"/>
    <property type="project" value="UniProtKB-UniRule"/>
</dbReference>
<name>A0A4P6HZ04_9BACT</name>
<dbReference type="GO" id="GO:0009097">
    <property type="term" value="P:isoleucine biosynthetic process"/>
    <property type="evidence" value="ECO:0007669"/>
    <property type="project" value="UniProtKB-UniPathway"/>
</dbReference>
<feature type="domain" description="Thiamine pyrophosphate enzyme TPP-binding" evidence="10">
    <location>
        <begin position="384"/>
        <end position="529"/>
    </location>
</feature>
<organism evidence="12 13">
    <name type="scientific">Solidesulfovibrio carbinolicus</name>
    <dbReference type="NCBI Taxonomy" id="296842"/>
    <lineage>
        <taxon>Bacteria</taxon>
        <taxon>Pseudomonadati</taxon>
        <taxon>Thermodesulfobacteriota</taxon>
        <taxon>Desulfovibrionia</taxon>
        <taxon>Desulfovibrionales</taxon>
        <taxon>Desulfovibrionaceae</taxon>
        <taxon>Solidesulfovibrio</taxon>
    </lineage>
</organism>
<keyword evidence="8" id="KW-0808">Transferase</keyword>
<dbReference type="InterPro" id="IPR029061">
    <property type="entry name" value="THDP-binding"/>
</dbReference>
<dbReference type="EC" id="2.2.1.6" evidence="4 8"/>
<evidence type="ECO:0000313" key="13">
    <source>
        <dbReference type="Proteomes" id="UP000293296"/>
    </source>
</evidence>
<dbReference type="Proteomes" id="UP000293296">
    <property type="component" value="Chromosome"/>
</dbReference>
<keyword evidence="8" id="KW-0460">Magnesium</keyword>
<reference evidence="12 13" key="1">
    <citation type="submission" date="2018-02" db="EMBL/GenBank/DDBJ databases">
        <title>Genome sequence of Desulfovibrio carbinolicus DSM 3852.</title>
        <authorList>
            <person name="Wilbanks E."/>
            <person name="Skennerton C.T."/>
            <person name="Orphan V.J."/>
        </authorList>
    </citation>
    <scope>NUCLEOTIDE SEQUENCE [LARGE SCALE GENOMIC DNA]</scope>
    <source>
        <strain evidence="12 13">DSM 3852</strain>
    </source>
</reference>
<dbReference type="RefSeq" id="WP_129350015.1">
    <property type="nucleotide sequence ID" value="NZ_CP026538.1"/>
</dbReference>
<dbReference type="CDD" id="cd07035">
    <property type="entry name" value="TPP_PYR_POX_like"/>
    <property type="match status" value="1"/>
</dbReference>
<keyword evidence="7 8" id="KW-0100">Branched-chain amino acid biosynthesis</keyword>
<evidence type="ECO:0000313" key="12">
    <source>
        <dbReference type="EMBL" id="QAZ66599.1"/>
    </source>
</evidence>
<proteinExistence type="inferred from homology"/>
<comment type="catalytic activity">
    <reaction evidence="8">
        <text>2 pyruvate + H(+) = (2S)-2-acetolactate + CO2</text>
        <dbReference type="Rhea" id="RHEA:25249"/>
        <dbReference type="ChEBI" id="CHEBI:15361"/>
        <dbReference type="ChEBI" id="CHEBI:15378"/>
        <dbReference type="ChEBI" id="CHEBI:16526"/>
        <dbReference type="ChEBI" id="CHEBI:58476"/>
        <dbReference type="EC" id="2.2.1.6"/>
    </reaction>
</comment>
<evidence type="ECO:0000256" key="4">
    <source>
        <dbReference type="ARBA" id="ARBA00013145"/>
    </source>
</evidence>
<dbReference type="InterPro" id="IPR012846">
    <property type="entry name" value="Acetolactate_synth_lsu"/>
</dbReference>
<dbReference type="OrthoDB" id="2254214at2"/>
<dbReference type="AlphaFoldDB" id="A0A4P6HZ04"/>
<dbReference type="InterPro" id="IPR011766">
    <property type="entry name" value="TPP_enzyme_TPP-bd"/>
</dbReference>
<keyword evidence="6 8" id="KW-0786">Thiamine pyrophosphate</keyword>
<dbReference type="UniPathway" id="UPA00047">
    <property type="reaction ID" value="UER00055"/>
</dbReference>
<evidence type="ECO:0000256" key="8">
    <source>
        <dbReference type="RuleBase" id="RU003591"/>
    </source>
</evidence>
<dbReference type="SUPFAM" id="SSF52518">
    <property type="entry name" value="Thiamin diphosphate-binding fold (THDP-binding)"/>
    <property type="match status" value="2"/>
</dbReference>
<evidence type="ECO:0000256" key="1">
    <source>
        <dbReference type="ARBA" id="ARBA00004974"/>
    </source>
</evidence>
<dbReference type="Pfam" id="PF02776">
    <property type="entry name" value="TPP_enzyme_N"/>
    <property type="match status" value="1"/>
</dbReference>
<feature type="domain" description="Thiamine pyrophosphate enzyme central" evidence="9">
    <location>
        <begin position="196"/>
        <end position="328"/>
    </location>
</feature>
<dbReference type="SUPFAM" id="SSF52467">
    <property type="entry name" value="DHS-like NAD/FAD-binding domain"/>
    <property type="match status" value="1"/>
</dbReference>
<dbReference type="GO" id="GO:0030976">
    <property type="term" value="F:thiamine pyrophosphate binding"/>
    <property type="evidence" value="ECO:0007669"/>
    <property type="project" value="UniProtKB-UniRule"/>
</dbReference>
<dbReference type="Gene3D" id="3.40.50.970">
    <property type="match status" value="2"/>
</dbReference>
<evidence type="ECO:0000259" key="9">
    <source>
        <dbReference type="Pfam" id="PF00205"/>
    </source>
</evidence>
<sequence>MTRMTGARLIADSLVRHGIKAVAGIPGGANLPLFDAIGQTPTRIVLARHEQGAGFIAQGMARVTGQAQVCLATSGPGVMNLLTAIADAKADSVPLVCLAGQVPRALLGTDAFQEVDVYGLTIPIAKHNVLVRRAADLPRIMEEAFAIAVSGRPGPVVVDVPRDVQTEEFDFTGWPSPRAGSGWTEVPGLPGPADLAFAASLLARCERPVLYCGGGARGAGAEIAVLAELLDAPVVTTLMGLGLLPPGHSRLAGMIGMHGAPAANHLLTRCDMLVAIGARFDDRATGDPKRFCPGASVVHIDIDPSEHDKNRAAHVPLAGDAVRTLNALMPLVPARSRPAWAAIRASLGLAHPFALPGLDDSKSPYGVLAAAAAILGPEAVVATDVGQSQMRAAQVWPCHSPGKFLTSGGLGTMGFGLPAAIGAALADPTRPVACVVGDGGLLMNVQELATLAELGLPVKILLMDNGVLGLVRQQQALFVGGRYTASTFAARPDFVALAAAFGIAAIDLEPCRDVRAALAAVLAAPGPALARIPVDPDAHVYPMVPPGAANHEMILEKRHDHAHS</sequence>
<evidence type="ECO:0000256" key="7">
    <source>
        <dbReference type="ARBA" id="ARBA00023304"/>
    </source>
</evidence>
<feature type="domain" description="Thiamine pyrophosphate enzyme N-terminal TPP-binding" evidence="11">
    <location>
        <begin position="4"/>
        <end position="118"/>
    </location>
</feature>
<evidence type="ECO:0000259" key="11">
    <source>
        <dbReference type="Pfam" id="PF02776"/>
    </source>
</evidence>
<dbReference type="PANTHER" id="PTHR18968:SF170">
    <property type="entry name" value="ACETOLACTATE SYNTHASE ISOZYME 1 LARGE SUBUNIT"/>
    <property type="match status" value="1"/>
</dbReference>
<accession>A0A4P6HZ04</accession>
<dbReference type="InterPro" id="IPR045229">
    <property type="entry name" value="TPP_enz"/>
</dbReference>
<dbReference type="GO" id="GO:0003984">
    <property type="term" value="F:acetolactate synthase activity"/>
    <property type="evidence" value="ECO:0007669"/>
    <property type="project" value="UniProtKB-EC"/>
</dbReference>
<evidence type="ECO:0000256" key="3">
    <source>
        <dbReference type="ARBA" id="ARBA00007812"/>
    </source>
</evidence>
<evidence type="ECO:0000259" key="10">
    <source>
        <dbReference type="Pfam" id="PF02775"/>
    </source>
</evidence>
<dbReference type="Gene3D" id="3.40.50.1220">
    <property type="entry name" value="TPP-binding domain"/>
    <property type="match status" value="1"/>
</dbReference>
<protein>
    <recommendedName>
        <fullName evidence="4 8">Acetolactate synthase</fullName>
        <ecNumber evidence="4 8">2.2.1.6</ecNumber>
    </recommendedName>
</protein>
<keyword evidence="13" id="KW-1185">Reference proteome</keyword>
<dbReference type="InterPro" id="IPR012000">
    <property type="entry name" value="Thiamin_PyroP_enz_cen_dom"/>
</dbReference>
<dbReference type="PANTHER" id="PTHR18968">
    <property type="entry name" value="THIAMINE PYROPHOSPHATE ENZYMES"/>
    <property type="match status" value="1"/>
</dbReference>
<dbReference type="GO" id="GO:0005948">
    <property type="term" value="C:acetolactate synthase complex"/>
    <property type="evidence" value="ECO:0007669"/>
    <property type="project" value="TreeGrafter"/>
</dbReference>
<evidence type="ECO:0000256" key="6">
    <source>
        <dbReference type="ARBA" id="ARBA00023052"/>
    </source>
</evidence>
<evidence type="ECO:0000256" key="5">
    <source>
        <dbReference type="ARBA" id="ARBA00022605"/>
    </source>
</evidence>